<comment type="similarity">
    <text evidence="1">Belongs to the membrane fusion protein (MFP) (TC 8.A.1) family.</text>
</comment>
<protein>
    <submittedName>
        <fullName evidence="6">Efflux RND transporter periplasmic adaptor subunit</fullName>
    </submittedName>
</protein>
<keyword evidence="7" id="KW-1185">Reference proteome</keyword>
<accession>A0A4Q1CHV7</accession>
<sequence>MKKNSFVKIITGIVILAAAVASIAWVLKHNKAKNKAKTDVVAQAAGDVSVKTGTVENLALDLDFAVNGNFAPWAQMDFAAESSGRVVKLLADEGTYVKVGQTLAIVDAGVLNVDLESAQTVLDNAVRDQQRFENAFKTGGVTQQQLDQARLAVENAKARVAQSKIRVGDANVHATINGVVNKRYVEPGAYVTPGSKLFELVDVSKLKLAVTVSEGQVAQLKIGDTVQVKVSVFPDKNYRGRVTFIAAKADASLNFPVEIELASNPGNQLRAGMYGTAVFRFGNQTKSLVVPRTAFAGSVSSNQVFVVGSDNVARIRKVIAGRIMGDKVQILEGVNEGETVIISGQINLVDGSKVALIK</sequence>
<evidence type="ECO:0000256" key="1">
    <source>
        <dbReference type="ARBA" id="ARBA00009477"/>
    </source>
</evidence>
<dbReference type="NCBIfam" id="TIGR01730">
    <property type="entry name" value="RND_mfp"/>
    <property type="match status" value="1"/>
</dbReference>
<dbReference type="InterPro" id="IPR058637">
    <property type="entry name" value="YknX-like_C"/>
</dbReference>
<organism evidence="6 7">
    <name type="scientific">Lacibacter luteus</name>
    <dbReference type="NCBI Taxonomy" id="2508719"/>
    <lineage>
        <taxon>Bacteria</taxon>
        <taxon>Pseudomonadati</taxon>
        <taxon>Bacteroidota</taxon>
        <taxon>Chitinophagia</taxon>
        <taxon>Chitinophagales</taxon>
        <taxon>Chitinophagaceae</taxon>
        <taxon>Lacibacter</taxon>
    </lineage>
</organism>
<dbReference type="EMBL" id="SDHW01000003">
    <property type="protein sequence ID" value="RXK59938.1"/>
    <property type="molecule type" value="Genomic_DNA"/>
</dbReference>
<dbReference type="Gene3D" id="2.40.420.20">
    <property type="match status" value="1"/>
</dbReference>
<feature type="domain" description="CusB-like beta-barrel" evidence="4">
    <location>
        <begin position="209"/>
        <end position="278"/>
    </location>
</feature>
<gene>
    <name evidence="6" type="ORF">ESA94_12890</name>
</gene>
<dbReference type="PANTHER" id="PTHR30469">
    <property type="entry name" value="MULTIDRUG RESISTANCE PROTEIN MDTA"/>
    <property type="match status" value="1"/>
</dbReference>
<feature type="domain" description="Multidrug resistance protein MdtA-like barrel-sandwich hybrid" evidence="3">
    <location>
        <begin position="79"/>
        <end position="201"/>
    </location>
</feature>
<dbReference type="RefSeq" id="WP_129131312.1">
    <property type="nucleotide sequence ID" value="NZ_SDHW01000003.1"/>
</dbReference>
<dbReference type="AlphaFoldDB" id="A0A4Q1CHV7"/>
<keyword evidence="2" id="KW-0812">Transmembrane</keyword>
<dbReference type="SUPFAM" id="SSF111369">
    <property type="entry name" value="HlyD-like secretion proteins"/>
    <property type="match status" value="1"/>
</dbReference>
<dbReference type="Pfam" id="PF25954">
    <property type="entry name" value="Beta-barrel_RND_2"/>
    <property type="match status" value="1"/>
</dbReference>
<dbReference type="PANTHER" id="PTHR30469:SF15">
    <property type="entry name" value="HLYD FAMILY OF SECRETION PROTEINS"/>
    <property type="match status" value="1"/>
</dbReference>
<evidence type="ECO:0000259" key="3">
    <source>
        <dbReference type="Pfam" id="PF25917"/>
    </source>
</evidence>
<dbReference type="OrthoDB" id="9784685at2"/>
<dbReference type="Pfam" id="PF25989">
    <property type="entry name" value="YknX_C"/>
    <property type="match status" value="1"/>
</dbReference>
<name>A0A4Q1CHV7_9BACT</name>
<keyword evidence="2" id="KW-1133">Transmembrane helix</keyword>
<evidence type="ECO:0000313" key="6">
    <source>
        <dbReference type="EMBL" id="RXK59938.1"/>
    </source>
</evidence>
<dbReference type="InterPro" id="IPR058792">
    <property type="entry name" value="Beta-barrel_RND_2"/>
</dbReference>
<feature type="domain" description="YknX-like C-terminal permuted SH3-like" evidence="5">
    <location>
        <begin position="288"/>
        <end position="355"/>
    </location>
</feature>
<dbReference type="GO" id="GO:1990281">
    <property type="term" value="C:efflux pump complex"/>
    <property type="evidence" value="ECO:0007669"/>
    <property type="project" value="TreeGrafter"/>
</dbReference>
<dbReference type="Gene3D" id="2.40.50.100">
    <property type="match status" value="1"/>
</dbReference>
<evidence type="ECO:0000313" key="7">
    <source>
        <dbReference type="Proteomes" id="UP000290204"/>
    </source>
</evidence>
<keyword evidence="2" id="KW-0472">Membrane</keyword>
<reference evidence="6 7" key="1">
    <citation type="submission" date="2019-01" db="EMBL/GenBank/DDBJ databases">
        <title>Lacibacter sp. strain TTM-7.</title>
        <authorList>
            <person name="Chen W.-M."/>
        </authorList>
    </citation>
    <scope>NUCLEOTIDE SEQUENCE [LARGE SCALE GENOMIC DNA]</scope>
    <source>
        <strain evidence="6 7">TTM-7</strain>
    </source>
</reference>
<dbReference type="Gene3D" id="1.10.287.470">
    <property type="entry name" value="Helix hairpin bin"/>
    <property type="match status" value="1"/>
</dbReference>
<comment type="caution">
    <text evidence="6">The sequence shown here is derived from an EMBL/GenBank/DDBJ whole genome shotgun (WGS) entry which is preliminary data.</text>
</comment>
<dbReference type="InterPro" id="IPR006143">
    <property type="entry name" value="RND_pump_MFP"/>
</dbReference>
<dbReference type="Proteomes" id="UP000290204">
    <property type="component" value="Unassembled WGS sequence"/>
</dbReference>
<feature type="transmembrane region" description="Helical" evidence="2">
    <location>
        <begin position="6"/>
        <end position="27"/>
    </location>
</feature>
<dbReference type="InterPro" id="IPR058625">
    <property type="entry name" value="MdtA-like_BSH"/>
</dbReference>
<evidence type="ECO:0000259" key="5">
    <source>
        <dbReference type="Pfam" id="PF25989"/>
    </source>
</evidence>
<dbReference type="GO" id="GO:0015562">
    <property type="term" value="F:efflux transmembrane transporter activity"/>
    <property type="evidence" value="ECO:0007669"/>
    <property type="project" value="TreeGrafter"/>
</dbReference>
<dbReference type="Pfam" id="PF25917">
    <property type="entry name" value="BSH_RND"/>
    <property type="match status" value="1"/>
</dbReference>
<dbReference type="Gene3D" id="2.40.30.170">
    <property type="match status" value="1"/>
</dbReference>
<evidence type="ECO:0000259" key="4">
    <source>
        <dbReference type="Pfam" id="PF25954"/>
    </source>
</evidence>
<evidence type="ECO:0000256" key="2">
    <source>
        <dbReference type="SAM" id="Phobius"/>
    </source>
</evidence>
<proteinExistence type="inferred from homology"/>